<dbReference type="GO" id="GO:0004867">
    <property type="term" value="F:serine-type endopeptidase inhibitor activity"/>
    <property type="evidence" value="ECO:0007669"/>
    <property type="project" value="UniProtKB-KW"/>
</dbReference>
<comment type="similarity">
    <text evidence="1">Belongs to the protease inhibitor I13 (potato type I serine protease inhibitor) family.</text>
</comment>
<dbReference type="SUPFAM" id="SSF54654">
    <property type="entry name" value="CI-2 family of serine protease inhibitors"/>
    <property type="match status" value="1"/>
</dbReference>
<evidence type="ECO:0000256" key="2">
    <source>
        <dbReference type="ARBA" id="ARBA00022690"/>
    </source>
</evidence>
<dbReference type="Gene3D" id="3.30.10.10">
    <property type="entry name" value="Trypsin Inhibitor V, subunit A"/>
    <property type="match status" value="1"/>
</dbReference>
<proteinExistence type="inferred from homology"/>
<keyword evidence="2" id="KW-0646">Protease inhibitor</keyword>
<organism evidence="4">
    <name type="scientific">Aegilops tauschii</name>
    <name type="common">Tausch's goatgrass</name>
    <name type="synonym">Aegilops squarrosa</name>
    <dbReference type="NCBI Taxonomy" id="37682"/>
    <lineage>
        <taxon>Eukaryota</taxon>
        <taxon>Viridiplantae</taxon>
        <taxon>Streptophyta</taxon>
        <taxon>Embryophyta</taxon>
        <taxon>Tracheophyta</taxon>
        <taxon>Spermatophyta</taxon>
        <taxon>Magnoliopsida</taxon>
        <taxon>Liliopsida</taxon>
        <taxon>Poales</taxon>
        <taxon>Poaceae</taxon>
        <taxon>BOP clade</taxon>
        <taxon>Pooideae</taxon>
        <taxon>Triticodae</taxon>
        <taxon>Triticeae</taxon>
        <taxon>Triticinae</taxon>
        <taxon>Aegilops</taxon>
    </lineage>
</organism>
<accession>M8C1P6</accession>
<dbReference type="InterPro" id="IPR036354">
    <property type="entry name" value="Prot_inh_pot1_sf"/>
</dbReference>
<dbReference type="Pfam" id="PF00280">
    <property type="entry name" value="potato_inhibit"/>
    <property type="match status" value="1"/>
</dbReference>
<evidence type="ECO:0000256" key="1">
    <source>
        <dbReference type="ARBA" id="ARBA00008210"/>
    </source>
</evidence>
<protein>
    <submittedName>
        <fullName evidence="4">Uncharacterized protein</fullName>
    </submittedName>
</protein>
<name>M8C1P6_AEGTA</name>
<dbReference type="PANTHER" id="PTHR33091">
    <property type="entry name" value="PROTEIN, PUTATIVE, EXPRESSED-RELATED"/>
    <property type="match status" value="1"/>
</dbReference>
<reference evidence="4" key="1">
    <citation type="submission" date="2015-06" db="UniProtKB">
        <authorList>
            <consortium name="EnsemblPlants"/>
        </authorList>
    </citation>
    <scope>IDENTIFICATION</scope>
</reference>
<dbReference type="EnsemblPlants" id="EMT09108">
    <property type="protein sequence ID" value="EMT09108"/>
    <property type="gene ID" value="F775_04916"/>
</dbReference>
<dbReference type="AlphaFoldDB" id="M8C1P6"/>
<evidence type="ECO:0000256" key="3">
    <source>
        <dbReference type="ARBA" id="ARBA00022900"/>
    </source>
</evidence>
<sequence>MAVATGGGAADQLKKTSWPEVVGWEPLVAGLKIHGDRPDIVRFEFHHLGDAVPPGHDDDRVRLFLAPGPETVAATPFIG</sequence>
<dbReference type="InterPro" id="IPR000864">
    <property type="entry name" value="Prot_inh_pot1"/>
</dbReference>
<dbReference type="PANTHER" id="PTHR33091:SF92">
    <property type="entry name" value="OS02G0124300 PROTEIN"/>
    <property type="match status" value="1"/>
</dbReference>
<evidence type="ECO:0000313" key="4">
    <source>
        <dbReference type="EnsemblPlants" id="EMT09108"/>
    </source>
</evidence>
<keyword evidence="3" id="KW-0722">Serine protease inhibitor</keyword>
<dbReference type="GO" id="GO:0009611">
    <property type="term" value="P:response to wounding"/>
    <property type="evidence" value="ECO:0007669"/>
    <property type="project" value="InterPro"/>
</dbReference>